<dbReference type="Gene3D" id="3.40.1110.10">
    <property type="entry name" value="Calcium-transporting ATPase, cytoplasmic domain N"/>
    <property type="match status" value="1"/>
</dbReference>
<feature type="domain" description="HMA" evidence="13">
    <location>
        <begin position="13"/>
        <end position="77"/>
    </location>
</feature>
<keyword evidence="4 12" id="KW-0479">Metal-binding</keyword>
<dbReference type="SUPFAM" id="SSF81653">
    <property type="entry name" value="Calcium ATPase, transduction domain A"/>
    <property type="match status" value="1"/>
</dbReference>
<feature type="transmembrane region" description="Helical" evidence="12">
    <location>
        <begin position="394"/>
        <end position="415"/>
    </location>
</feature>
<evidence type="ECO:0000313" key="15">
    <source>
        <dbReference type="Proteomes" id="UP000637578"/>
    </source>
</evidence>
<evidence type="ECO:0000256" key="12">
    <source>
        <dbReference type="RuleBase" id="RU362081"/>
    </source>
</evidence>
<dbReference type="GO" id="GO:0016887">
    <property type="term" value="F:ATP hydrolysis activity"/>
    <property type="evidence" value="ECO:0007669"/>
    <property type="project" value="InterPro"/>
</dbReference>
<proteinExistence type="inferred from homology"/>
<evidence type="ECO:0000256" key="1">
    <source>
        <dbReference type="ARBA" id="ARBA00004651"/>
    </source>
</evidence>
<organism evidence="14 15">
    <name type="scientific">Longimycelium tulufanense</name>
    <dbReference type="NCBI Taxonomy" id="907463"/>
    <lineage>
        <taxon>Bacteria</taxon>
        <taxon>Bacillati</taxon>
        <taxon>Actinomycetota</taxon>
        <taxon>Actinomycetes</taxon>
        <taxon>Pseudonocardiales</taxon>
        <taxon>Pseudonocardiaceae</taxon>
        <taxon>Longimycelium</taxon>
    </lineage>
</organism>
<dbReference type="SUPFAM" id="SSF55008">
    <property type="entry name" value="HMA, heavy metal-associated domain"/>
    <property type="match status" value="1"/>
</dbReference>
<feature type="transmembrane region" description="Helical" evidence="12">
    <location>
        <begin position="725"/>
        <end position="743"/>
    </location>
</feature>
<dbReference type="AlphaFoldDB" id="A0A8J3FVB8"/>
<dbReference type="InterPro" id="IPR018303">
    <property type="entry name" value="ATPase_P-typ_P_site"/>
</dbReference>
<dbReference type="NCBIfam" id="TIGR01511">
    <property type="entry name" value="ATPase-IB1_Cu"/>
    <property type="match status" value="1"/>
</dbReference>
<evidence type="ECO:0000256" key="4">
    <source>
        <dbReference type="ARBA" id="ARBA00022723"/>
    </source>
</evidence>
<dbReference type="FunFam" id="3.30.70.100:FF:000005">
    <property type="entry name" value="Copper-exporting P-type ATPase A"/>
    <property type="match status" value="1"/>
</dbReference>
<dbReference type="InterPro" id="IPR006121">
    <property type="entry name" value="HMA_dom"/>
</dbReference>
<dbReference type="InterPro" id="IPR044492">
    <property type="entry name" value="P_typ_ATPase_HD_dom"/>
</dbReference>
<evidence type="ECO:0000256" key="2">
    <source>
        <dbReference type="ARBA" id="ARBA00006024"/>
    </source>
</evidence>
<keyword evidence="5 12" id="KW-0547">Nucleotide-binding</keyword>
<gene>
    <name evidence="14" type="ORF">GCM10012275_29930</name>
</gene>
<dbReference type="InterPro" id="IPR023214">
    <property type="entry name" value="HAD_sf"/>
</dbReference>
<keyword evidence="3 12" id="KW-0812">Transmembrane</keyword>
<dbReference type="PANTHER" id="PTHR43520">
    <property type="entry name" value="ATP7, ISOFORM B"/>
    <property type="match status" value="1"/>
</dbReference>
<evidence type="ECO:0000256" key="6">
    <source>
        <dbReference type="ARBA" id="ARBA00022840"/>
    </source>
</evidence>
<feature type="transmembrane region" description="Helical" evidence="12">
    <location>
        <begin position="360"/>
        <end position="382"/>
    </location>
</feature>
<evidence type="ECO:0000256" key="10">
    <source>
        <dbReference type="ARBA" id="ARBA00049360"/>
    </source>
</evidence>
<dbReference type="NCBIfam" id="TIGR01494">
    <property type="entry name" value="ATPase_P-type"/>
    <property type="match status" value="1"/>
</dbReference>
<keyword evidence="8 12" id="KW-1133">Transmembrane helix</keyword>
<comment type="similarity">
    <text evidence="2 12">Belongs to the cation transport ATPase (P-type) (TC 3.A.3) family. Type IB subfamily.</text>
</comment>
<dbReference type="Pfam" id="PF00403">
    <property type="entry name" value="HMA"/>
    <property type="match status" value="1"/>
</dbReference>
<dbReference type="EMBL" id="BMMK01000012">
    <property type="protein sequence ID" value="GGM56828.1"/>
    <property type="molecule type" value="Genomic_DNA"/>
</dbReference>
<evidence type="ECO:0000256" key="8">
    <source>
        <dbReference type="ARBA" id="ARBA00022989"/>
    </source>
</evidence>
<dbReference type="SFLD" id="SFLDF00027">
    <property type="entry name" value="p-type_atpase"/>
    <property type="match status" value="1"/>
</dbReference>
<reference evidence="14" key="2">
    <citation type="submission" date="2020-09" db="EMBL/GenBank/DDBJ databases">
        <authorList>
            <person name="Sun Q."/>
            <person name="Zhou Y."/>
        </authorList>
    </citation>
    <scope>NUCLEOTIDE SEQUENCE</scope>
    <source>
        <strain evidence="14">CGMCC 4.5737</strain>
    </source>
</reference>
<keyword evidence="12" id="KW-1003">Cell membrane</keyword>
<keyword evidence="15" id="KW-1185">Reference proteome</keyword>
<dbReference type="InterPro" id="IPR023299">
    <property type="entry name" value="ATPase_P-typ_cyto_dom_N"/>
</dbReference>
<dbReference type="InterPro" id="IPR059000">
    <property type="entry name" value="ATPase_P-type_domA"/>
</dbReference>
<feature type="transmembrane region" description="Helical" evidence="12">
    <location>
        <begin position="165"/>
        <end position="186"/>
    </location>
</feature>
<accession>A0A8J3FVB8</accession>
<dbReference type="NCBIfam" id="TIGR01525">
    <property type="entry name" value="ATPase-IB_hvy"/>
    <property type="match status" value="1"/>
</dbReference>
<keyword evidence="7" id="KW-1278">Translocase</keyword>
<dbReference type="SFLD" id="SFLDG00002">
    <property type="entry name" value="C1.7:_P-type_atpase_like"/>
    <property type="match status" value="1"/>
</dbReference>
<dbReference type="Pfam" id="PF00122">
    <property type="entry name" value="E1-E2_ATPase"/>
    <property type="match status" value="1"/>
</dbReference>
<dbReference type="SUPFAM" id="SSF56784">
    <property type="entry name" value="HAD-like"/>
    <property type="match status" value="1"/>
</dbReference>
<dbReference type="GO" id="GO:0005524">
    <property type="term" value="F:ATP binding"/>
    <property type="evidence" value="ECO:0007669"/>
    <property type="project" value="UniProtKB-UniRule"/>
</dbReference>
<reference evidence="14" key="1">
    <citation type="journal article" date="2014" name="Int. J. Syst. Evol. Microbiol.">
        <title>Complete genome sequence of Corynebacterium casei LMG S-19264T (=DSM 44701T), isolated from a smear-ripened cheese.</title>
        <authorList>
            <consortium name="US DOE Joint Genome Institute (JGI-PGF)"/>
            <person name="Walter F."/>
            <person name="Albersmeier A."/>
            <person name="Kalinowski J."/>
            <person name="Ruckert C."/>
        </authorList>
    </citation>
    <scope>NUCLEOTIDE SEQUENCE</scope>
    <source>
        <strain evidence="14">CGMCC 4.5737</strain>
    </source>
</reference>
<keyword evidence="9 12" id="KW-0472">Membrane</keyword>
<dbReference type="Gene3D" id="3.30.70.100">
    <property type="match status" value="1"/>
</dbReference>
<feature type="transmembrane region" description="Helical" evidence="12">
    <location>
        <begin position="703"/>
        <end position="719"/>
    </location>
</feature>
<dbReference type="Pfam" id="PF00702">
    <property type="entry name" value="Hydrolase"/>
    <property type="match status" value="1"/>
</dbReference>
<dbReference type="FunFam" id="2.70.150.10:FF:000002">
    <property type="entry name" value="Copper-transporting ATPase 1, putative"/>
    <property type="match status" value="1"/>
</dbReference>
<evidence type="ECO:0000256" key="11">
    <source>
        <dbReference type="ARBA" id="ARBA00074171"/>
    </source>
</evidence>
<sequence>MSSALYERAGIPSRVELAIGGMTCASCAARIERRLNKLDGVTATVNYATETAQIECPAGMDPDQLVAQVQAAGYTATPRRQTADSDAAEGAVPGDETADLRLRLLVSVVAAAPVIAMAMIPALQFPYWQWVSLMLASPVVLWGGLPFHRATWANLRHGSATMDTLITMGTLSAFLWSFYALVFGSAGRPDLTHGFEITVRRMSGDGNIYLEVAAGVITFILAGRYFEARAKRRAGAALRALLELGARDVAVLRDGREQRVPIGQLAVGEVFVVRPGEKIATDGMVVDGGSAVDMSMLTGESVPVEVGPGDQVVGATVNAGGRLVVRATRVGADTQLAQITKLVTQAQNGKAAVQRLADRISAVFVPTVLILALHTLVGWLVFGGTPAEAFTAAVAVLIIACPCALGLATPTALLVGTGRGAQLGILIKGPEVLESTRRVDTVVLDKTGTVTTGRMALIEVHAANGVEVADVLRFAGAVEYASEHPIARAIAEGAAARVGALPPVTGFGNIEGLGVRGIVDGRAVIAGRVTLLERSGARMPRTLDRIRQAAEQAGRTAVVVGWDGAVRGVLVVADTVKPTSAEAVRMLRDLGLTPVLLTGDNAAVAHSVAAQVGIDQVIPEVLPADKANVVRQLQAQDRVVAMVGDGVNDAAALAQADLGLAMGTGTDVAIEAADLTLVRGDLRAAADAIRLARRTLGTIKGNLFWAFAYNVAALPLAALGLLNPMIAGAAMAFSSFFVVSNSLRLRSFRAAA</sequence>
<dbReference type="GO" id="GO:0043682">
    <property type="term" value="F:P-type divalent copper transporter activity"/>
    <property type="evidence" value="ECO:0007669"/>
    <property type="project" value="TreeGrafter"/>
</dbReference>
<dbReference type="InterPro" id="IPR027256">
    <property type="entry name" value="P-typ_ATPase_IB"/>
</dbReference>
<dbReference type="PROSITE" id="PS50846">
    <property type="entry name" value="HMA_2"/>
    <property type="match status" value="1"/>
</dbReference>
<dbReference type="SUPFAM" id="SSF81665">
    <property type="entry name" value="Calcium ATPase, transmembrane domain M"/>
    <property type="match status" value="1"/>
</dbReference>
<evidence type="ECO:0000256" key="5">
    <source>
        <dbReference type="ARBA" id="ARBA00022741"/>
    </source>
</evidence>
<comment type="catalytic activity">
    <reaction evidence="10">
        <text>ATP + H2O = ADP + phosphate + H(+)</text>
        <dbReference type="Rhea" id="RHEA:13065"/>
        <dbReference type="ChEBI" id="CHEBI:15377"/>
        <dbReference type="ChEBI" id="CHEBI:15378"/>
        <dbReference type="ChEBI" id="CHEBI:30616"/>
        <dbReference type="ChEBI" id="CHEBI:43474"/>
        <dbReference type="ChEBI" id="CHEBI:456216"/>
    </reaction>
</comment>
<evidence type="ECO:0000256" key="9">
    <source>
        <dbReference type="ARBA" id="ARBA00023136"/>
    </source>
</evidence>
<evidence type="ECO:0000256" key="7">
    <source>
        <dbReference type="ARBA" id="ARBA00022967"/>
    </source>
</evidence>
<comment type="subcellular location">
    <subcellularLocation>
        <location evidence="1">Cell membrane</location>
        <topology evidence="1">Multi-pass membrane protein</topology>
    </subcellularLocation>
</comment>
<dbReference type="PROSITE" id="PS01047">
    <property type="entry name" value="HMA_1"/>
    <property type="match status" value="1"/>
</dbReference>
<dbReference type="SFLD" id="SFLDS00003">
    <property type="entry name" value="Haloacid_Dehalogenase"/>
    <property type="match status" value="1"/>
</dbReference>
<dbReference type="RefSeq" id="WP_189058063.1">
    <property type="nucleotide sequence ID" value="NZ_BMMK01000012.1"/>
</dbReference>
<dbReference type="GO" id="GO:0005507">
    <property type="term" value="F:copper ion binding"/>
    <property type="evidence" value="ECO:0007669"/>
    <property type="project" value="TreeGrafter"/>
</dbReference>
<dbReference type="InterPro" id="IPR023298">
    <property type="entry name" value="ATPase_P-typ_TM_dom_sf"/>
</dbReference>
<evidence type="ECO:0000313" key="14">
    <source>
        <dbReference type="EMBL" id="GGM56828.1"/>
    </source>
</evidence>
<comment type="caution">
    <text evidence="14">The sequence shown here is derived from an EMBL/GenBank/DDBJ whole genome shotgun (WGS) entry which is preliminary data.</text>
</comment>
<evidence type="ECO:0000259" key="13">
    <source>
        <dbReference type="PROSITE" id="PS50846"/>
    </source>
</evidence>
<dbReference type="Proteomes" id="UP000637578">
    <property type="component" value="Unassembled WGS sequence"/>
</dbReference>
<feature type="transmembrane region" description="Helical" evidence="12">
    <location>
        <begin position="102"/>
        <end position="121"/>
    </location>
</feature>
<dbReference type="InterPro" id="IPR036412">
    <property type="entry name" value="HAD-like_sf"/>
</dbReference>
<dbReference type="Gene3D" id="3.40.50.1000">
    <property type="entry name" value="HAD superfamily/HAD-like"/>
    <property type="match status" value="1"/>
</dbReference>
<dbReference type="CDD" id="cd00371">
    <property type="entry name" value="HMA"/>
    <property type="match status" value="1"/>
</dbReference>
<dbReference type="InterPro" id="IPR036163">
    <property type="entry name" value="HMA_dom_sf"/>
</dbReference>
<dbReference type="InterPro" id="IPR001757">
    <property type="entry name" value="P_typ_ATPase"/>
</dbReference>
<dbReference type="CDD" id="cd02094">
    <property type="entry name" value="P-type_ATPase_Cu-like"/>
    <property type="match status" value="1"/>
</dbReference>
<dbReference type="PRINTS" id="PR00943">
    <property type="entry name" value="CUATPASE"/>
</dbReference>
<dbReference type="Gene3D" id="2.70.150.10">
    <property type="entry name" value="Calcium-transporting ATPase, cytoplasmic transduction domain A"/>
    <property type="match status" value="1"/>
</dbReference>
<dbReference type="InterPro" id="IPR017969">
    <property type="entry name" value="Heavy-metal-associated_CS"/>
</dbReference>
<evidence type="ECO:0000256" key="3">
    <source>
        <dbReference type="ARBA" id="ARBA00022692"/>
    </source>
</evidence>
<feature type="transmembrane region" description="Helical" evidence="12">
    <location>
        <begin position="206"/>
        <end position="226"/>
    </location>
</feature>
<keyword evidence="6 12" id="KW-0067">ATP-binding</keyword>
<name>A0A8J3FVB8_9PSEU</name>
<dbReference type="GO" id="GO:0055070">
    <property type="term" value="P:copper ion homeostasis"/>
    <property type="evidence" value="ECO:0007669"/>
    <property type="project" value="TreeGrafter"/>
</dbReference>
<dbReference type="GO" id="GO:0005886">
    <property type="term" value="C:plasma membrane"/>
    <property type="evidence" value="ECO:0007669"/>
    <property type="project" value="UniProtKB-SubCell"/>
</dbReference>
<dbReference type="PRINTS" id="PR00119">
    <property type="entry name" value="CATATPASE"/>
</dbReference>
<protein>
    <recommendedName>
        <fullName evidence="11">Cation-transporting P-type ATPase B</fullName>
    </recommendedName>
</protein>
<dbReference type="PANTHER" id="PTHR43520:SF8">
    <property type="entry name" value="P-TYPE CU(+) TRANSPORTER"/>
    <property type="match status" value="1"/>
</dbReference>
<dbReference type="PROSITE" id="PS00154">
    <property type="entry name" value="ATPASE_E1_E2"/>
    <property type="match status" value="1"/>
</dbReference>
<dbReference type="PROSITE" id="PS01229">
    <property type="entry name" value="COF_2"/>
    <property type="match status" value="1"/>
</dbReference>
<feature type="transmembrane region" description="Helical" evidence="12">
    <location>
        <begin position="127"/>
        <end position="145"/>
    </location>
</feature>
<dbReference type="InterPro" id="IPR008250">
    <property type="entry name" value="ATPase_P-typ_transduc_dom_A_sf"/>
</dbReference>